<dbReference type="Proteomes" id="UP000000983">
    <property type="component" value="Segment"/>
</dbReference>
<evidence type="ECO:0000313" key="2">
    <source>
        <dbReference type="Proteomes" id="UP000000983"/>
    </source>
</evidence>
<dbReference type="GeneID" id="2653431"/>
<sequence>MLRKRTVLFIFSHCQWASVSTHSNWFQRVVWVLQPSALSPVSMLSSITAKLFLQNLPDMCQWSRTPHSVTGSWLLSPLRLPLQPAP</sequence>
<evidence type="ECO:0000313" key="1">
    <source>
        <dbReference type="EMBL" id="BAC77994.1"/>
    </source>
</evidence>
<proteinExistence type="predicted"/>
<keyword evidence="2" id="KW-1185">Reference proteome</keyword>
<reference evidence="1 2" key="1">
    <citation type="journal article" date="2003" name="J. Bacteriol.">
        <title>Genome analysis of a novel Shiga toxin 1 (Stx1)-converting phage which is closely related to Stx2-converting phages but not to other Stx1-converting phages.</title>
        <authorList>
            <person name="Sato T."/>
            <person name="Shimizu T."/>
            <person name="Watarai M."/>
            <person name="Kobayashi M."/>
            <person name="Kano S."/>
            <person name="Hamabata T."/>
            <person name="Takeda Y."/>
            <person name="Yamasaki S."/>
        </authorList>
    </citation>
    <scope>NUCLEOTIDE SEQUENCE</scope>
    <source>
        <strain evidence="1">Stx2 phage-II</strain>
    </source>
</reference>
<organism evidence="1 2">
    <name type="scientific">Escherichia phage Stx2 II</name>
    <dbReference type="NCBI Taxonomy" id="194949"/>
    <lineage>
        <taxon>Viruses</taxon>
        <taxon>Duplodnaviria</taxon>
        <taxon>Heunggongvirae</taxon>
        <taxon>Uroviricota</taxon>
        <taxon>Caudoviricetes</taxon>
        <taxon>Sepvirinae</taxon>
        <taxon>Traversvirus</taxon>
        <taxon>Traversvirus II</taxon>
    </lineage>
</organism>
<dbReference type="EMBL" id="AP005154">
    <property type="protein sequence ID" value="BAC77994.1"/>
    <property type="molecule type" value="Genomic_DNA"/>
</dbReference>
<dbReference type="RefSeq" id="NP_859257.1">
    <property type="nucleotide sequence ID" value="NC_004914.3"/>
</dbReference>
<name>Q7Y2W9_9CAUD</name>
<dbReference type="KEGG" id="vg:2653431"/>
<protein>
    <submittedName>
        <fullName evidence="1">Uncharacterized protein</fullName>
    </submittedName>
</protein>
<accession>Q7Y2W9</accession>